<dbReference type="PANTHER" id="PTHR14969:SF62">
    <property type="entry name" value="DECAPRENYLPHOSPHORYL-5-PHOSPHORIBOSE PHOSPHATASE RV3807C-RELATED"/>
    <property type="match status" value="1"/>
</dbReference>
<keyword evidence="2" id="KW-1003">Cell membrane</keyword>
<evidence type="ECO:0000256" key="7">
    <source>
        <dbReference type="SAM" id="Phobius"/>
    </source>
</evidence>
<reference evidence="9 10" key="1">
    <citation type="submission" date="2024-09" db="EMBL/GenBank/DDBJ databases">
        <authorList>
            <person name="Sun Q."/>
            <person name="Mori K."/>
        </authorList>
    </citation>
    <scope>NUCLEOTIDE SEQUENCE [LARGE SCALE GENOMIC DNA]</scope>
    <source>
        <strain evidence="9 10">CCM 7468</strain>
    </source>
</reference>
<dbReference type="InterPro" id="IPR000326">
    <property type="entry name" value="PAP2/HPO"/>
</dbReference>
<keyword evidence="6 7" id="KW-0472">Membrane</keyword>
<name>A0ABV6J2G1_9PROT</name>
<evidence type="ECO:0000256" key="1">
    <source>
        <dbReference type="ARBA" id="ARBA00004651"/>
    </source>
</evidence>
<protein>
    <submittedName>
        <fullName evidence="9">Phosphatase PAP2 family protein</fullName>
    </submittedName>
</protein>
<dbReference type="RefSeq" id="WP_377056003.1">
    <property type="nucleotide sequence ID" value="NZ_JBHLVZ010000090.1"/>
</dbReference>
<evidence type="ECO:0000259" key="8">
    <source>
        <dbReference type="SMART" id="SM00014"/>
    </source>
</evidence>
<feature type="transmembrane region" description="Helical" evidence="7">
    <location>
        <begin position="201"/>
        <end position="218"/>
    </location>
</feature>
<feature type="domain" description="Phosphatidic acid phosphatase type 2/haloperoxidase" evidence="8">
    <location>
        <begin position="60"/>
        <end position="179"/>
    </location>
</feature>
<dbReference type="InterPro" id="IPR036938">
    <property type="entry name" value="PAP2/HPO_sf"/>
</dbReference>
<dbReference type="Pfam" id="PF01569">
    <property type="entry name" value="PAP2"/>
    <property type="match status" value="1"/>
</dbReference>
<feature type="transmembrane region" description="Helical" evidence="7">
    <location>
        <begin position="25"/>
        <end position="48"/>
    </location>
</feature>
<evidence type="ECO:0000256" key="4">
    <source>
        <dbReference type="ARBA" id="ARBA00022801"/>
    </source>
</evidence>
<evidence type="ECO:0000256" key="5">
    <source>
        <dbReference type="ARBA" id="ARBA00022989"/>
    </source>
</evidence>
<sequence length="238" mass="26157">MHSLDATILLHLNSWVGTSWTFDFVLLHLIGSPLLKGGVLVALLWCAWERGGARQPAPEIVRTLAGTLVAVVLARGMQNLLPPRPRPLHTPELLESGFELAHNLPSELLREWSSFPSDHAVLFFAVATAVFLGHRALGAVAFAWALIVTCMPRVYFGLHYPSDILAGAVLGIVVMAAMARLPIPERTGRTISHLAETHRGWFYALLFLLTYQIATLFADARELVKTVHDVVVFAASRL</sequence>
<feature type="transmembrane region" description="Helical" evidence="7">
    <location>
        <begin position="120"/>
        <end position="148"/>
    </location>
</feature>
<proteinExistence type="predicted"/>
<gene>
    <name evidence="9" type="ORF">ACFFIC_26245</name>
</gene>
<evidence type="ECO:0000256" key="6">
    <source>
        <dbReference type="ARBA" id="ARBA00023136"/>
    </source>
</evidence>
<keyword evidence="4" id="KW-0378">Hydrolase</keyword>
<evidence type="ECO:0000256" key="2">
    <source>
        <dbReference type="ARBA" id="ARBA00022475"/>
    </source>
</evidence>
<comment type="caution">
    <text evidence="9">The sequence shown here is derived from an EMBL/GenBank/DDBJ whole genome shotgun (WGS) entry which is preliminary data.</text>
</comment>
<keyword evidence="3 7" id="KW-0812">Transmembrane</keyword>
<accession>A0ABV6J2G1</accession>
<dbReference type="SMART" id="SM00014">
    <property type="entry name" value="acidPPc"/>
    <property type="match status" value="1"/>
</dbReference>
<comment type="subcellular location">
    <subcellularLocation>
        <location evidence="1">Cell membrane</location>
        <topology evidence="1">Multi-pass membrane protein</topology>
    </subcellularLocation>
</comment>
<dbReference type="EMBL" id="JBHLVZ010000090">
    <property type="protein sequence ID" value="MFC0389023.1"/>
    <property type="molecule type" value="Genomic_DNA"/>
</dbReference>
<organism evidence="9 10">
    <name type="scientific">Muricoccus vinaceus</name>
    <dbReference type="NCBI Taxonomy" id="424704"/>
    <lineage>
        <taxon>Bacteria</taxon>
        <taxon>Pseudomonadati</taxon>
        <taxon>Pseudomonadota</taxon>
        <taxon>Alphaproteobacteria</taxon>
        <taxon>Acetobacterales</taxon>
        <taxon>Roseomonadaceae</taxon>
        <taxon>Muricoccus</taxon>
    </lineage>
</organism>
<dbReference type="PANTHER" id="PTHR14969">
    <property type="entry name" value="SPHINGOSINE-1-PHOSPHATE PHOSPHOHYDROLASE"/>
    <property type="match status" value="1"/>
</dbReference>
<evidence type="ECO:0000313" key="10">
    <source>
        <dbReference type="Proteomes" id="UP001589789"/>
    </source>
</evidence>
<evidence type="ECO:0000313" key="9">
    <source>
        <dbReference type="EMBL" id="MFC0389023.1"/>
    </source>
</evidence>
<feature type="transmembrane region" description="Helical" evidence="7">
    <location>
        <begin position="160"/>
        <end position="181"/>
    </location>
</feature>
<dbReference type="Proteomes" id="UP001589789">
    <property type="component" value="Unassembled WGS sequence"/>
</dbReference>
<keyword evidence="10" id="KW-1185">Reference proteome</keyword>
<keyword evidence="5 7" id="KW-1133">Transmembrane helix</keyword>
<dbReference type="SUPFAM" id="SSF48317">
    <property type="entry name" value="Acid phosphatase/Vanadium-dependent haloperoxidase"/>
    <property type="match status" value="1"/>
</dbReference>
<evidence type="ECO:0000256" key="3">
    <source>
        <dbReference type="ARBA" id="ARBA00022692"/>
    </source>
</evidence>
<dbReference type="Gene3D" id="1.20.144.10">
    <property type="entry name" value="Phosphatidic acid phosphatase type 2/haloperoxidase"/>
    <property type="match status" value="1"/>
</dbReference>